<evidence type="ECO:0000256" key="6">
    <source>
        <dbReference type="ARBA" id="ARBA00022989"/>
    </source>
</evidence>
<sequence length="563" mass="62800">MKRPGSISFSLVRLLEALLLLASAIFFILHAFHLSADFPNHSPWMDWAKYTDEGWYGDGAIRHFLQGHWYIPGDFNPAAALPIWPLLEAALFRFTGVSLTAVRGLTVAIFGLILAASYLLLRRWHHLATPAGQTPQRTLAPAIAVLLLAVSPFCYVFTRMAILEPLLILLTLLALLATSYATPVQEIEPIALRDRLHQALPIVSLGLLLPLMVLTKTTAIFLLPSIAWILWARVDYRLRPFLRLALPAAALAAVTWTAYYALVIRPHFLDDYHYLFSANGYTGITPATALSVLGDTIADGLWIGNILYPLALLAIFSAFLLRPRLLRNPLVPALLLWTAGYASFLAYHNNLQPRYYLVLAVPLTLLIPVVFSTLWTRSYQTRSQPSEPLSPLRRLGTASIVAVLAILTVTDARQTLHYVRTPDYTYTSAAAQIRKIVSADHTHNPLILSISGSDLSLMTGLPSICDDFGTMDLAVRVQAYHPGWYVAWNQVDDDKMDALAPIYHLQRVAAFPTMDDPERNLLIVYRLDPAVPGTHPRRHRKPVIPRLLETSFGQQPSLDQLVH</sequence>
<keyword evidence="7 8" id="KW-0472">Membrane</keyword>
<feature type="transmembrane region" description="Helical" evidence="8">
    <location>
        <begin position="244"/>
        <end position="262"/>
    </location>
</feature>
<feature type="transmembrane region" description="Helical" evidence="8">
    <location>
        <begin position="274"/>
        <end position="294"/>
    </location>
</feature>
<dbReference type="Proteomes" id="UP000564385">
    <property type="component" value="Unassembled WGS sequence"/>
</dbReference>
<evidence type="ECO:0000256" key="5">
    <source>
        <dbReference type="ARBA" id="ARBA00022692"/>
    </source>
</evidence>
<dbReference type="EMBL" id="JACCCU010000001">
    <property type="protein sequence ID" value="NYF88231.1"/>
    <property type="molecule type" value="Genomic_DNA"/>
</dbReference>
<dbReference type="GO" id="GO:0005886">
    <property type="term" value="C:plasma membrane"/>
    <property type="evidence" value="ECO:0007669"/>
    <property type="project" value="UniProtKB-SubCell"/>
</dbReference>
<dbReference type="GO" id="GO:0009103">
    <property type="term" value="P:lipopolysaccharide biosynthetic process"/>
    <property type="evidence" value="ECO:0007669"/>
    <property type="project" value="UniProtKB-ARBA"/>
</dbReference>
<evidence type="ECO:0000256" key="2">
    <source>
        <dbReference type="ARBA" id="ARBA00022475"/>
    </source>
</evidence>
<feature type="transmembrane region" description="Helical" evidence="8">
    <location>
        <begin position="101"/>
        <end position="121"/>
    </location>
</feature>
<keyword evidence="3" id="KW-0328">Glycosyltransferase</keyword>
<dbReference type="InterPro" id="IPR050297">
    <property type="entry name" value="LipidA_mod_glycosyltrf_83"/>
</dbReference>
<keyword evidence="4" id="KW-0808">Transferase</keyword>
<evidence type="ECO:0000313" key="10">
    <source>
        <dbReference type="Proteomes" id="UP000564385"/>
    </source>
</evidence>
<dbReference type="PANTHER" id="PTHR33908:SF11">
    <property type="entry name" value="MEMBRANE PROTEIN"/>
    <property type="match status" value="1"/>
</dbReference>
<reference evidence="9 10" key="1">
    <citation type="submission" date="2020-07" db="EMBL/GenBank/DDBJ databases">
        <title>Genomic Encyclopedia of Type Strains, Phase IV (KMG-V): Genome sequencing to study the core and pangenomes of soil and plant-associated prokaryotes.</title>
        <authorList>
            <person name="Whitman W."/>
        </authorList>
    </citation>
    <scope>NUCLEOTIDE SEQUENCE [LARGE SCALE GENOMIC DNA]</scope>
    <source>
        <strain evidence="9 10">M8UP22</strain>
    </source>
</reference>
<keyword evidence="5 8" id="KW-0812">Transmembrane</keyword>
<keyword evidence="2" id="KW-1003">Cell membrane</keyword>
<feature type="transmembrane region" description="Helical" evidence="8">
    <location>
        <begin position="300"/>
        <end position="321"/>
    </location>
</feature>
<evidence type="ECO:0000256" key="7">
    <source>
        <dbReference type="ARBA" id="ARBA00023136"/>
    </source>
</evidence>
<feature type="transmembrane region" description="Helical" evidence="8">
    <location>
        <begin position="395"/>
        <end position="412"/>
    </location>
</feature>
<name>A0A852VA98_9BACT</name>
<protein>
    <recommendedName>
        <fullName evidence="11">Glycosyltransferase RgtA/B/C/D-like domain-containing protein</fullName>
    </recommendedName>
</protein>
<feature type="transmembrane region" description="Helical" evidence="8">
    <location>
        <begin position="12"/>
        <end position="32"/>
    </location>
</feature>
<organism evidence="9 10">
    <name type="scientific">Tunturiibacter lichenicola</name>
    <dbReference type="NCBI Taxonomy" id="2051959"/>
    <lineage>
        <taxon>Bacteria</taxon>
        <taxon>Pseudomonadati</taxon>
        <taxon>Acidobacteriota</taxon>
        <taxon>Terriglobia</taxon>
        <taxon>Terriglobales</taxon>
        <taxon>Acidobacteriaceae</taxon>
        <taxon>Tunturiibacter</taxon>
    </lineage>
</organism>
<gene>
    <name evidence="9" type="ORF">HDF08_000298</name>
</gene>
<evidence type="ECO:0008006" key="11">
    <source>
        <dbReference type="Google" id="ProtNLM"/>
    </source>
</evidence>
<evidence type="ECO:0000256" key="1">
    <source>
        <dbReference type="ARBA" id="ARBA00004651"/>
    </source>
</evidence>
<evidence type="ECO:0000256" key="8">
    <source>
        <dbReference type="SAM" id="Phobius"/>
    </source>
</evidence>
<proteinExistence type="predicted"/>
<feature type="transmembrane region" description="Helical" evidence="8">
    <location>
        <begin position="205"/>
        <end position="232"/>
    </location>
</feature>
<comment type="subcellular location">
    <subcellularLocation>
        <location evidence="1">Cell membrane</location>
        <topology evidence="1">Multi-pass membrane protein</topology>
    </subcellularLocation>
</comment>
<comment type="caution">
    <text evidence="9">The sequence shown here is derived from an EMBL/GenBank/DDBJ whole genome shotgun (WGS) entry which is preliminary data.</text>
</comment>
<feature type="transmembrane region" description="Helical" evidence="8">
    <location>
        <begin position="142"/>
        <end position="160"/>
    </location>
</feature>
<accession>A0A852VA98</accession>
<feature type="transmembrane region" description="Helical" evidence="8">
    <location>
        <begin position="355"/>
        <end position="375"/>
    </location>
</feature>
<evidence type="ECO:0000256" key="3">
    <source>
        <dbReference type="ARBA" id="ARBA00022676"/>
    </source>
</evidence>
<evidence type="ECO:0000313" key="9">
    <source>
        <dbReference type="EMBL" id="NYF88231.1"/>
    </source>
</evidence>
<dbReference type="AlphaFoldDB" id="A0A852VA98"/>
<dbReference type="PANTHER" id="PTHR33908">
    <property type="entry name" value="MANNOSYLTRANSFERASE YKCB-RELATED"/>
    <property type="match status" value="1"/>
</dbReference>
<feature type="transmembrane region" description="Helical" evidence="8">
    <location>
        <begin position="330"/>
        <end position="349"/>
    </location>
</feature>
<dbReference type="GO" id="GO:0016763">
    <property type="term" value="F:pentosyltransferase activity"/>
    <property type="evidence" value="ECO:0007669"/>
    <property type="project" value="TreeGrafter"/>
</dbReference>
<evidence type="ECO:0000256" key="4">
    <source>
        <dbReference type="ARBA" id="ARBA00022679"/>
    </source>
</evidence>
<keyword evidence="6 8" id="KW-1133">Transmembrane helix</keyword>